<dbReference type="InterPro" id="IPR043839">
    <property type="entry name" value="PafC_HTH"/>
</dbReference>
<dbReference type="Pfam" id="PF19187">
    <property type="entry name" value="HTH_PafC"/>
    <property type="match status" value="1"/>
</dbReference>
<feature type="domain" description="WCX" evidence="4">
    <location>
        <begin position="240"/>
        <end position="308"/>
    </location>
</feature>
<dbReference type="PROSITE" id="PS52050">
    <property type="entry name" value="WYL"/>
    <property type="match status" value="1"/>
</dbReference>
<dbReference type="EMBL" id="CP097095">
    <property type="protein sequence ID" value="UQF80517.1"/>
    <property type="molecule type" value="Genomic_DNA"/>
</dbReference>
<proteinExistence type="predicted"/>
<reference evidence="5" key="1">
    <citation type="submission" date="2022-05" db="EMBL/GenBank/DDBJ databases">
        <title>Using nanopore sequencing to obtain complete genomes from saliva samples.</title>
        <authorList>
            <person name="Baker J.L."/>
        </authorList>
    </citation>
    <scope>NUCLEOTIDE SEQUENCE</scope>
    <source>
        <strain evidence="5">JCVI-JB-Ag32</strain>
    </source>
</reference>
<evidence type="ECO:0000313" key="6">
    <source>
        <dbReference type="Proteomes" id="UP000830236"/>
    </source>
</evidence>
<name>A0A9E7ARM5_9ACTO</name>
<dbReference type="Pfam" id="PF25583">
    <property type="entry name" value="WCX"/>
    <property type="match status" value="1"/>
</dbReference>
<dbReference type="InterPro" id="IPR026881">
    <property type="entry name" value="WYL_dom"/>
</dbReference>
<dbReference type="InterPro" id="IPR051534">
    <property type="entry name" value="CBASS_pafABC_assoc_protein"/>
</dbReference>
<feature type="domain" description="WYL" evidence="2">
    <location>
        <begin position="502"/>
        <end position="568"/>
    </location>
</feature>
<feature type="domain" description="WYL" evidence="2">
    <location>
        <begin position="158"/>
        <end position="214"/>
    </location>
</feature>
<dbReference type="InterPro" id="IPR057727">
    <property type="entry name" value="WCX_dom"/>
</dbReference>
<feature type="region of interest" description="Disordered" evidence="1">
    <location>
        <begin position="573"/>
        <end position="599"/>
    </location>
</feature>
<accession>A0A9E7ARM5</accession>
<organism evidence="5 6">
    <name type="scientific">Actinomyces graevenitzii</name>
    <dbReference type="NCBI Taxonomy" id="55565"/>
    <lineage>
        <taxon>Bacteria</taxon>
        <taxon>Bacillati</taxon>
        <taxon>Actinomycetota</taxon>
        <taxon>Actinomycetes</taxon>
        <taxon>Actinomycetales</taxon>
        <taxon>Actinomycetaceae</taxon>
        <taxon>Actinomyces</taxon>
    </lineage>
</organism>
<protein>
    <submittedName>
        <fullName evidence="5">WYL domain-containing protein</fullName>
    </submittedName>
</protein>
<evidence type="ECO:0000256" key="1">
    <source>
        <dbReference type="SAM" id="MobiDB-lite"/>
    </source>
</evidence>
<dbReference type="Proteomes" id="UP000830236">
    <property type="component" value="Chromosome"/>
</dbReference>
<dbReference type="PANTHER" id="PTHR34580">
    <property type="match status" value="1"/>
</dbReference>
<evidence type="ECO:0000259" key="4">
    <source>
        <dbReference type="Pfam" id="PF25583"/>
    </source>
</evidence>
<dbReference type="KEGG" id="agh:M3I41_04465"/>
<evidence type="ECO:0000313" key="5">
    <source>
        <dbReference type="EMBL" id="UQF80517.1"/>
    </source>
</evidence>
<gene>
    <name evidence="5" type="ORF">M3I41_04465</name>
</gene>
<feature type="domain" description="PafC HTH" evidence="3">
    <location>
        <begin position="341"/>
        <end position="449"/>
    </location>
</feature>
<sequence>MSQPVSVEERVLNLLLALSGNPRGLTLRQITRQVAGYDAAIQSSVERKQVRRFERDRATLRELGVVINSEVDVDNPTNTHPHKRYLLAPAGQCPQLPVLTPVQLLTLELATHLFNSGFIGTRLSIVRAKLNAHYPLYNRVFKALPTPGPSLSQEVTWGLTTGAQLEFAYQGLHDRSPRQRLVWDAKLSVLEGGWYLDGFDQLAQAQRRFRVDRIVGQIHARPLPETERPEPAPPSDSRHCQVVLWLAPDSAWQLKTHSQALGQDRYLLDYHPSDQLQLVSTLSSLAEQALVLEPADLAQAVLNRLQALETIDPKLPSRDEGGVSPAKTQSPKVYPPTSIVVARMLALVQWVKTHPGQSFDSLASHFGVSPQQIRKDVDSLSLVGADHVPWQGLDFDFADLHDGKVTLNHAGGLANQLHLDELDREVLALALAALEAGPWQSYARQLSQLLQSNPDAQVSAVQSQVAAGGAGVAATKADVELETAASAEPKNAAGSLNAPLGQVFATVLEALMTGRSLKLSYVDAAGVSSQRNVDPWWLVSDGARLTLVGYCHGARAKRRFRLERISALSLGGQVRKAAPSPKTSADKRRRGRSQSWGRTAQTATLRIRPSGIWLTQVAKAKQVIYNQDGTITVEIIGRSQAWLESVVLRASSELIAVEPATLLEKVSVRAAKARTNYAQSVSVKT</sequence>
<evidence type="ECO:0000259" key="2">
    <source>
        <dbReference type="Pfam" id="PF13280"/>
    </source>
</evidence>
<dbReference type="Pfam" id="PF13280">
    <property type="entry name" value="WYL"/>
    <property type="match status" value="2"/>
</dbReference>
<evidence type="ECO:0000259" key="3">
    <source>
        <dbReference type="Pfam" id="PF19187"/>
    </source>
</evidence>
<dbReference type="AlphaFoldDB" id="A0A9E7ARM5"/>
<dbReference type="PANTHER" id="PTHR34580:SF1">
    <property type="entry name" value="PROTEIN PAFC"/>
    <property type="match status" value="1"/>
</dbReference>